<dbReference type="Gene3D" id="2.60.40.2840">
    <property type="match status" value="1"/>
</dbReference>
<sequence>MVLNYTSFASLVLTCLSGNNHWKLSLLRWTIGVLLIALQIWTSWSIHDALGDFGWFFGDFFYPPKSKLSSTGIYRYLNNPERLLGSAAFWGCVVITNSRLIFAMALLSQICNIFFIQLVERPHMEKLYGDQVRKDAGLTKGIKRALKPEWEQKLVNVSFKVGKVVSETKELIEEAYSHAVPKESVVEILGETRAWLIGYRRLALTKIAGGDLSFLEPQKYHITTSQKRYHIGEPIKISWTAPGNHSLKDWIGIYEVTHNSSREITLVGSKGCWSGISSSGYEDDESIEFYDGIQGNIVLKGYRLPWRQGVWEVRYHHDKKHNVMAISQPFEIYVHKCEKDEKPAIEKDLFHLFQTCSMDVEDISEKDANKIVYAIKEMFGIEFSIEVICGARDIGRLAERICAAKGALKPFIST</sequence>
<evidence type="ECO:0000256" key="2">
    <source>
        <dbReference type="ARBA" id="ARBA00022516"/>
    </source>
</evidence>
<evidence type="ECO:0000256" key="7">
    <source>
        <dbReference type="ARBA" id="ARBA00022989"/>
    </source>
</evidence>
<accession>A0A1U7LW91</accession>
<dbReference type="Proteomes" id="UP000186594">
    <property type="component" value="Unassembled WGS sequence"/>
</dbReference>
<name>A0A1U7LW91_NEOID</name>
<gene>
    <name evidence="12" type="ORF">NEOLI_000694</name>
</gene>
<organism evidence="12 13">
    <name type="scientific">Neolecta irregularis (strain DAH-3)</name>
    <dbReference type="NCBI Taxonomy" id="1198029"/>
    <lineage>
        <taxon>Eukaryota</taxon>
        <taxon>Fungi</taxon>
        <taxon>Dikarya</taxon>
        <taxon>Ascomycota</taxon>
        <taxon>Taphrinomycotina</taxon>
        <taxon>Neolectales</taxon>
        <taxon>Neolectaceae</taxon>
        <taxon>Neolecta</taxon>
    </lineage>
</organism>
<keyword evidence="10" id="KW-0594">Phospholipid biosynthesis</keyword>
<evidence type="ECO:0000313" key="12">
    <source>
        <dbReference type="EMBL" id="OLL26888.1"/>
    </source>
</evidence>
<keyword evidence="4" id="KW-0949">S-adenosyl-L-methionine</keyword>
<keyword evidence="8" id="KW-0443">Lipid metabolism</keyword>
<keyword evidence="9" id="KW-0472">Membrane</keyword>
<dbReference type="InterPro" id="IPR007318">
    <property type="entry name" value="Phopholipid_MeTrfase"/>
</dbReference>
<dbReference type="AlphaFoldDB" id="A0A1U7LW91"/>
<evidence type="ECO:0000256" key="5">
    <source>
        <dbReference type="ARBA" id="ARBA00022692"/>
    </source>
</evidence>
<keyword evidence="6" id="KW-0256">Endoplasmic reticulum</keyword>
<keyword evidence="11" id="KW-1208">Phospholipid metabolism</keyword>
<keyword evidence="2" id="KW-0444">Lipid biosynthesis</keyword>
<keyword evidence="13" id="KW-1185">Reference proteome</keyword>
<dbReference type="PANTHER" id="PTHR32138:SF0">
    <property type="entry name" value="PHOSPHATIDYLETHANOLAMINE N-METHYLTRANSFERASE"/>
    <property type="match status" value="1"/>
</dbReference>
<evidence type="ECO:0000256" key="8">
    <source>
        <dbReference type="ARBA" id="ARBA00023098"/>
    </source>
</evidence>
<proteinExistence type="predicted"/>
<dbReference type="OMA" id="VICGARD"/>
<evidence type="ECO:0000256" key="3">
    <source>
        <dbReference type="ARBA" id="ARBA00022603"/>
    </source>
</evidence>
<dbReference type="GO" id="GO:0012505">
    <property type="term" value="C:endomembrane system"/>
    <property type="evidence" value="ECO:0007669"/>
    <property type="project" value="UniProtKB-SubCell"/>
</dbReference>
<reference evidence="12 13" key="1">
    <citation type="submission" date="2016-04" db="EMBL/GenBank/DDBJ databases">
        <title>Evolutionary innovation and constraint leading to complex multicellularity in the Ascomycota.</title>
        <authorList>
            <person name="Cisse O."/>
            <person name="Nguyen A."/>
            <person name="Hewitt D.A."/>
            <person name="Jedd G."/>
            <person name="Stajich J.E."/>
        </authorList>
    </citation>
    <scope>NUCLEOTIDE SEQUENCE [LARGE SCALE GENOMIC DNA]</scope>
    <source>
        <strain evidence="12 13">DAH-3</strain>
    </source>
</reference>
<evidence type="ECO:0000256" key="10">
    <source>
        <dbReference type="ARBA" id="ARBA00023209"/>
    </source>
</evidence>
<keyword evidence="12" id="KW-0808">Transferase</keyword>
<dbReference type="OrthoDB" id="4583at2759"/>
<dbReference type="GO" id="GO:0006656">
    <property type="term" value="P:phosphatidylcholine biosynthetic process"/>
    <property type="evidence" value="ECO:0007669"/>
    <property type="project" value="UniProtKB-UniPathway"/>
</dbReference>
<evidence type="ECO:0000256" key="6">
    <source>
        <dbReference type="ARBA" id="ARBA00022824"/>
    </source>
</evidence>
<dbReference type="STRING" id="1198029.A0A1U7LW91"/>
<dbReference type="Pfam" id="PF04191">
    <property type="entry name" value="PEMT"/>
    <property type="match status" value="1"/>
</dbReference>
<dbReference type="PANTHER" id="PTHR32138">
    <property type="entry name" value="PHOSPHATIDYLETHANOLAMINE N-METHYLTRANSFERASE"/>
    <property type="match status" value="1"/>
</dbReference>
<comment type="subcellular location">
    <subcellularLocation>
        <location evidence="1">Endomembrane system</location>
        <topology evidence="1">Multi-pass membrane protein</topology>
    </subcellularLocation>
</comment>
<dbReference type="GO" id="GO:0004608">
    <property type="term" value="F:phosphatidylethanolamine N-methyltransferase activity"/>
    <property type="evidence" value="ECO:0007669"/>
    <property type="project" value="TreeGrafter"/>
</dbReference>
<protein>
    <submittedName>
        <fullName evidence="12">Phosphatidylethanolamine N-methyltransferase</fullName>
    </submittedName>
</protein>
<keyword evidence="5" id="KW-0812">Transmembrane</keyword>
<evidence type="ECO:0000256" key="9">
    <source>
        <dbReference type="ARBA" id="ARBA00023136"/>
    </source>
</evidence>
<evidence type="ECO:0000256" key="1">
    <source>
        <dbReference type="ARBA" id="ARBA00004127"/>
    </source>
</evidence>
<dbReference type="EMBL" id="LXFE01000138">
    <property type="protein sequence ID" value="OLL26888.1"/>
    <property type="molecule type" value="Genomic_DNA"/>
</dbReference>
<comment type="caution">
    <text evidence="12">The sequence shown here is derived from an EMBL/GenBank/DDBJ whole genome shotgun (WGS) entry which is preliminary data.</text>
</comment>
<dbReference type="Gene3D" id="1.20.120.1630">
    <property type="match status" value="1"/>
</dbReference>
<dbReference type="GO" id="GO:0032259">
    <property type="term" value="P:methylation"/>
    <property type="evidence" value="ECO:0007669"/>
    <property type="project" value="UniProtKB-KW"/>
</dbReference>
<evidence type="ECO:0000313" key="13">
    <source>
        <dbReference type="Proteomes" id="UP000186594"/>
    </source>
</evidence>
<evidence type="ECO:0000256" key="4">
    <source>
        <dbReference type="ARBA" id="ARBA00022691"/>
    </source>
</evidence>
<evidence type="ECO:0000256" key="11">
    <source>
        <dbReference type="ARBA" id="ARBA00023264"/>
    </source>
</evidence>
<keyword evidence="7" id="KW-1133">Transmembrane helix</keyword>
<dbReference type="UniPathway" id="UPA00753"/>
<keyword evidence="3 12" id="KW-0489">Methyltransferase</keyword>